<proteinExistence type="predicted"/>
<keyword evidence="2" id="KW-1185">Reference proteome</keyword>
<evidence type="ECO:0000313" key="1">
    <source>
        <dbReference type="EMBL" id="AFM24082.1"/>
    </source>
</evidence>
<reference evidence="2" key="1">
    <citation type="submission" date="2012-06" db="EMBL/GenBank/DDBJ databases">
        <title>Complete sequence of chromosome of Desulfomonile tiedjei DSM 6799.</title>
        <authorList>
            <person name="Lucas S."/>
            <person name="Copeland A."/>
            <person name="Lapidus A."/>
            <person name="Glavina del Rio T."/>
            <person name="Dalin E."/>
            <person name="Tice H."/>
            <person name="Bruce D."/>
            <person name="Goodwin L."/>
            <person name="Pitluck S."/>
            <person name="Peters L."/>
            <person name="Ovchinnikova G."/>
            <person name="Zeytun A."/>
            <person name="Lu M."/>
            <person name="Kyrpides N."/>
            <person name="Mavromatis K."/>
            <person name="Ivanova N."/>
            <person name="Brettin T."/>
            <person name="Detter J.C."/>
            <person name="Han C."/>
            <person name="Larimer F."/>
            <person name="Land M."/>
            <person name="Hauser L."/>
            <person name="Markowitz V."/>
            <person name="Cheng J.-F."/>
            <person name="Hugenholtz P."/>
            <person name="Woyke T."/>
            <person name="Wu D."/>
            <person name="Spring S."/>
            <person name="Schroeder M."/>
            <person name="Brambilla E."/>
            <person name="Klenk H.-P."/>
            <person name="Eisen J.A."/>
        </authorList>
    </citation>
    <scope>NUCLEOTIDE SEQUENCE [LARGE SCALE GENOMIC DNA]</scope>
    <source>
        <strain evidence="2">ATCC 49306 / DSM 6799 / DCB-1</strain>
    </source>
</reference>
<name>I4C3E1_DESTA</name>
<dbReference type="EMBL" id="CP003360">
    <property type="protein sequence ID" value="AFM24082.1"/>
    <property type="molecule type" value="Genomic_DNA"/>
</dbReference>
<organism evidence="1 2">
    <name type="scientific">Desulfomonile tiedjei (strain ATCC 49306 / DSM 6799 / DCB-1)</name>
    <dbReference type="NCBI Taxonomy" id="706587"/>
    <lineage>
        <taxon>Bacteria</taxon>
        <taxon>Pseudomonadati</taxon>
        <taxon>Thermodesulfobacteriota</taxon>
        <taxon>Desulfomonilia</taxon>
        <taxon>Desulfomonilales</taxon>
        <taxon>Desulfomonilaceae</taxon>
        <taxon>Desulfomonile</taxon>
    </lineage>
</organism>
<protein>
    <submittedName>
        <fullName evidence="1">Uncharacterized protein</fullName>
    </submittedName>
</protein>
<dbReference type="KEGG" id="dti:Desti_1370"/>
<dbReference type="AlphaFoldDB" id="I4C3E1"/>
<accession>I4C3E1</accession>
<gene>
    <name evidence="1" type="ordered locus">Desti_1370</name>
</gene>
<evidence type="ECO:0000313" key="2">
    <source>
        <dbReference type="Proteomes" id="UP000006055"/>
    </source>
</evidence>
<sequence length="96" mass="10957">MCRRRTGIRHGFGASRVAANDKEADLSIQLSRISSCYGKCHNFRQIAKSASRKLVGAGLRAGTFFQNKSTRSARQRLCFLSRKNYLERLFFLEHCV</sequence>
<dbReference type="HOGENOM" id="CLU_2355203_0_0_7"/>
<dbReference type="Proteomes" id="UP000006055">
    <property type="component" value="Chromosome"/>
</dbReference>